<dbReference type="GO" id="GO:0006417">
    <property type="term" value="P:regulation of translation"/>
    <property type="evidence" value="ECO:0007669"/>
    <property type="project" value="UniProtKB-UniRule"/>
</dbReference>
<evidence type="ECO:0000313" key="11">
    <source>
        <dbReference type="EMBL" id="CAG5895983.1"/>
    </source>
</evidence>
<dbReference type="AlphaFoldDB" id="A0A8S4AMU8"/>
<dbReference type="PANTHER" id="PTHR12887">
    <property type="entry name" value="NANOS PROTEIN"/>
    <property type="match status" value="1"/>
</dbReference>
<accession>A0A8S4AMU8</accession>
<protein>
    <submittedName>
        <fullName evidence="11">(Atlantic silverside) hypothetical protein</fullName>
    </submittedName>
</protein>
<dbReference type="GO" id="GO:0008270">
    <property type="term" value="F:zinc ion binding"/>
    <property type="evidence" value="ECO:0007669"/>
    <property type="project" value="UniProtKB-KW"/>
</dbReference>
<feature type="compositionally biased region" description="Basic and acidic residues" evidence="9">
    <location>
        <begin position="39"/>
        <end position="51"/>
    </location>
</feature>
<evidence type="ECO:0000259" key="10">
    <source>
        <dbReference type="PROSITE" id="PS51522"/>
    </source>
</evidence>
<evidence type="ECO:0000256" key="6">
    <source>
        <dbReference type="ARBA" id="ARBA00022845"/>
    </source>
</evidence>
<keyword evidence="6 8" id="KW-0810">Translation regulation</keyword>
<dbReference type="Pfam" id="PF05741">
    <property type="entry name" value="zf-nanos"/>
    <property type="match status" value="1"/>
</dbReference>
<dbReference type="InterPro" id="IPR038129">
    <property type="entry name" value="Nanos_sf"/>
</dbReference>
<evidence type="ECO:0000256" key="1">
    <source>
        <dbReference type="ARBA" id="ARBA00004496"/>
    </source>
</evidence>
<comment type="caution">
    <text evidence="11">The sequence shown here is derived from an EMBL/GenBank/DDBJ whole genome shotgun (WGS) entry which is preliminary data.</text>
</comment>
<evidence type="ECO:0000256" key="9">
    <source>
        <dbReference type="SAM" id="MobiDB-lite"/>
    </source>
</evidence>
<keyword evidence="5" id="KW-0862">Zinc</keyword>
<reference evidence="11" key="1">
    <citation type="submission" date="2021-05" db="EMBL/GenBank/DDBJ databases">
        <authorList>
            <person name="Tigano A."/>
        </authorList>
    </citation>
    <scope>NUCLEOTIDE SEQUENCE</scope>
</reference>
<evidence type="ECO:0000256" key="4">
    <source>
        <dbReference type="ARBA" id="ARBA00022771"/>
    </source>
</evidence>
<dbReference type="Proteomes" id="UP000677803">
    <property type="component" value="Unassembled WGS sequence"/>
</dbReference>
<dbReference type="PROSITE" id="PS51522">
    <property type="entry name" value="ZF_NANOS"/>
    <property type="match status" value="1"/>
</dbReference>
<keyword evidence="12" id="KW-1185">Reference proteome</keyword>
<evidence type="ECO:0000256" key="7">
    <source>
        <dbReference type="ARBA" id="ARBA00022884"/>
    </source>
</evidence>
<evidence type="ECO:0000256" key="2">
    <source>
        <dbReference type="ARBA" id="ARBA00022490"/>
    </source>
</evidence>
<gene>
    <name evidence="11" type="ORF">MMEN_LOCUS7025</name>
</gene>
<proteinExistence type="inferred from homology"/>
<evidence type="ECO:0000313" key="12">
    <source>
        <dbReference type="Proteomes" id="UP000677803"/>
    </source>
</evidence>
<feature type="compositionally biased region" description="Low complexity" evidence="9">
    <location>
        <begin position="68"/>
        <end position="88"/>
    </location>
</feature>
<dbReference type="EMBL" id="CAJRST010006668">
    <property type="protein sequence ID" value="CAG5895983.1"/>
    <property type="molecule type" value="Genomic_DNA"/>
</dbReference>
<name>A0A8S4AMU8_9TELE</name>
<comment type="subcellular location">
    <subcellularLocation>
        <location evidence="1">Cytoplasm</location>
    </subcellularLocation>
</comment>
<dbReference type="InterPro" id="IPR008705">
    <property type="entry name" value="Nanos/Xcar2"/>
</dbReference>
<feature type="domain" description="Nanos-type" evidence="10">
    <location>
        <begin position="92"/>
        <end position="146"/>
    </location>
</feature>
<evidence type="ECO:0000256" key="5">
    <source>
        <dbReference type="ARBA" id="ARBA00022833"/>
    </source>
</evidence>
<sequence>MQGVNGQRPLLRKEQTFDMWHDYMNLGRLMQRLCDRRDAHGQEPNDQRKEPAWSFIQIPSQRRIGKTSSDSGSASSLSDSSSSSSCGPAGSHCRFCRQNGESARVYRSHALRSNDGKVSCPILRSYTCPICDATGDDAHTRRYCPQAQRPEAARMPRKFWNWFVFDM</sequence>
<keyword evidence="2" id="KW-0963">Cytoplasm</keyword>
<keyword evidence="3" id="KW-0479">Metal-binding</keyword>
<keyword evidence="4 8" id="KW-0863">Zinc-finger</keyword>
<evidence type="ECO:0000256" key="8">
    <source>
        <dbReference type="PROSITE-ProRule" id="PRU00855"/>
    </source>
</evidence>
<keyword evidence="7 8" id="KW-0694">RNA-binding</keyword>
<dbReference type="OrthoDB" id="5864971at2759"/>
<comment type="similarity">
    <text evidence="8">Belongs to the nanos family.</text>
</comment>
<organism evidence="11 12">
    <name type="scientific">Menidia menidia</name>
    <name type="common">Atlantic silverside</name>
    <dbReference type="NCBI Taxonomy" id="238744"/>
    <lineage>
        <taxon>Eukaryota</taxon>
        <taxon>Metazoa</taxon>
        <taxon>Chordata</taxon>
        <taxon>Craniata</taxon>
        <taxon>Vertebrata</taxon>
        <taxon>Euteleostomi</taxon>
        <taxon>Actinopterygii</taxon>
        <taxon>Neopterygii</taxon>
        <taxon>Teleostei</taxon>
        <taxon>Neoteleostei</taxon>
        <taxon>Acanthomorphata</taxon>
        <taxon>Ovalentaria</taxon>
        <taxon>Atherinomorphae</taxon>
        <taxon>Atheriniformes</taxon>
        <taxon>Atherinopsidae</taxon>
        <taxon>Menidiinae</taxon>
        <taxon>Menidia</taxon>
    </lineage>
</organism>
<feature type="region of interest" description="Disordered" evidence="9">
    <location>
        <begin position="39"/>
        <end position="88"/>
    </location>
</feature>
<dbReference type="InterPro" id="IPR024161">
    <property type="entry name" value="Znf_nanos-typ"/>
</dbReference>
<evidence type="ECO:0000256" key="3">
    <source>
        <dbReference type="ARBA" id="ARBA00022723"/>
    </source>
</evidence>
<dbReference type="GO" id="GO:0003723">
    <property type="term" value="F:RNA binding"/>
    <property type="evidence" value="ECO:0007669"/>
    <property type="project" value="UniProtKB-UniRule"/>
</dbReference>
<dbReference type="Gene3D" id="4.10.60.30">
    <property type="entry name" value="Nanos, RNA-binding domain"/>
    <property type="match status" value="1"/>
</dbReference>
<dbReference type="GO" id="GO:0005737">
    <property type="term" value="C:cytoplasm"/>
    <property type="evidence" value="ECO:0007669"/>
    <property type="project" value="UniProtKB-SubCell"/>
</dbReference>